<keyword evidence="5" id="KW-0067">ATP-binding</keyword>
<evidence type="ECO:0000256" key="6">
    <source>
        <dbReference type="ARBA" id="ARBA00038088"/>
    </source>
</evidence>
<evidence type="ECO:0000259" key="8">
    <source>
        <dbReference type="SMART" id="SM00382"/>
    </source>
</evidence>
<reference evidence="9" key="1">
    <citation type="journal article" date="2019" name="Mol. Phylogenet. Evol.">
        <title>Morphological evolution and classification of the red algal order Ceramiales inferred using plastid phylogenomics.</title>
        <authorList>
            <person name="Diaz-Tapia P."/>
            <person name="Pasella M.M."/>
            <person name="Verbruggen H."/>
            <person name="Maggs C.A."/>
        </authorList>
    </citation>
    <scope>NUCLEOTIDE SEQUENCE</scope>
    <source>
        <strain evidence="9">PD2930</strain>
    </source>
</reference>
<dbReference type="Gene3D" id="3.40.50.300">
    <property type="entry name" value="P-loop containing nucleotide triphosphate hydrolases"/>
    <property type="match status" value="1"/>
</dbReference>
<evidence type="ECO:0000256" key="3">
    <source>
        <dbReference type="ARBA" id="ARBA00022640"/>
    </source>
</evidence>
<evidence type="ECO:0000256" key="5">
    <source>
        <dbReference type="ARBA" id="ARBA00022840"/>
    </source>
</evidence>
<protein>
    <recommendedName>
        <fullName evidence="7">Uncharacterized AAA domain-containing protein ycf46</fullName>
    </recommendedName>
</protein>
<dbReference type="SMART" id="SM00382">
    <property type="entry name" value="AAA"/>
    <property type="match status" value="1"/>
</dbReference>
<dbReference type="PANTHER" id="PTHR42960:SF1">
    <property type="entry name" value="YCF46 PROTEIN"/>
    <property type="match status" value="1"/>
</dbReference>
<evidence type="ECO:0000256" key="4">
    <source>
        <dbReference type="ARBA" id="ARBA00022741"/>
    </source>
</evidence>
<feature type="domain" description="AAA+ ATPase" evidence="8">
    <location>
        <begin position="256"/>
        <end position="391"/>
    </location>
</feature>
<evidence type="ECO:0000256" key="1">
    <source>
        <dbReference type="ARBA" id="ARBA00004229"/>
    </source>
</evidence>
<dbReference type="GO" id="GO:0009507">
    <property type="term" value="C:chloroplast"/>
    <property type="evidence" value="ECO:0007669"/>
    <property type="project" value="UniProtKB-SubCell"/>
</dbReference>
<dbReference type="InterPro" id="IPR052381">
    <property type="entry name" value="AAA_domain_protein"/>
</dbReference>
<dbReference type="AlphaFoldDB" id="A0A4D6WVY6"/>
<gene>
    <name evidence="9" type="primary">ycf46</name>
</gene>
<evidence type="ECO:0000313" key="9">
    <source>
        <dbReference type="EMBL" id="QCI07583.1"/>
    </source>
</evidence>
<dbReference type="EMBL" id="MK814699">
    <property type="protein sequence ID" value="QCI07583.1"/>
    <property type="molecule type" value="Genomic_DNA"/>
</dbReference>
<evidence type="ECO:0000256" key="2">
    <source>
        <dbReference type="ARBA" id="ARBA00022528"/>
    </source>
</evidence>
<organism evidence="9">
    <name type="scientific">Nitophyllum punctatum</name>
    <dbReference type="NCBI Taxonomy" id="158729"/>
    <lineage>
        <taxon>Eukaryota</taxon>
        <taxon>Rhodophyta</taxon>
        <taxon>Florideophyceae</taxon>
        <taxon>Rhodymeniophycidae</taxon>
        <taxon>Ceramiales</taxon>
        <taxon>Delesseriaceae</taxon>
        <taxon>Nitophylloideae</taxon>
        <taxon>Nitophyllum</taxon>
    </lineage>
</organism>
<dbReference type="InterPro" id="IPR003593">
    <property type="entry name" value="AAA+_ATPase"/>
</dbReference>
<evidence type="ECO:0000256" key="7">
    <source>
        <dbReference type="ARBA" id="ARBA00040480"/>
    </source>
</evidence>
<dbReference type="GO" id="GO:0016887">
    <property type="term" value="F:ATP hydrolysis activity"/>
    <property type="evidence" value="ECO:0007669"/>
    <property type="project" value="InterPro"/>
</dbReference>
<comment type="subcellular location">
    <subcellularLocation>
        <location evidence="1">Plastid</location>
        <location evidence="1">Chloroplast</location>
    </subcellularLocation>
</comment>
<dbReference type="GO" id="GO:0005524">
    <property type="term" value="F:ATP binding"/>
    <property type="evidence" value="ECO:0007669"/>
    <property type="project" value="UniProtKB-KW"/>
</dbReference>
<dbReference type="InterPro" id="IPR027417">
    <property type="entry name" value="P-loop_NTPase"/>
</dbReference>
<sequence length="487" mass="57095">MKFEQKILELLSSRYCMIYITTEEEERLEYTLNNISQKKFKQQIYSWNFIDGYTKNPNYKGKSKKNPLEALEIIHTIKNTNTSIFFLKDFNYFINDLSITIKLKNISKSLKINNKYIIMNSRENEIPKILQAYIRSTIFPPPNQKEIRLELKRLSTILNINITKNLDQLSAAYKGFSIETIRKSISTISFKKISYSQILSIVAREKKQLIEQNKVLAYYNNYHNLYDIAGLKNLKKWLKRRKQAFSTKANNYGVKTPKGILLVGIQGTGKSLSAQIIASEWQLPLLKLDVSRIFTGVLGESENRFMNMIQICEQVAPCILWIDEIDKIFMNTNSTNDSGTTNRINNIFLTWLSERISKIFIIATANNLNNLPTELLRKGRFDEIFFVQLPKFHERLNIFKIHLRKVRPLTWHKYNLYYLSKISIKFSGAEIEQCITDAMYNAFYEHREFQTNDIKDSIEKTIPLSFTKNVEISLLEEWLNNGKIRKA</sequence>
<dbReference type="SUPFAM" id="SSF52540">
    <property type="entry name" value="P-loop containing nucleoside triphosphate hydrolases"/>
    <property type="match status" value="1"/>
</dbReference>
<dbReference type="CDD" id="cd19507">
    <property type="entry name" value="RecA-like_Ycf46-like"/>
    <property type="match status" value="1"/>
</dbReference>
<keyword evidence="2" id="KW-0150">Chloroplast</keyword>
<dbReference type="Gene3D" id="1.10.8.60">
    <property type="match status" value="1"/>
</dbReference>
<reference evidence="9" key="2">
    <citation type="submission" date="2019-04" db="EMBL/GenBank/DDBJ databases">
        <authorList>
            <person name="Pasella M."/>
        </authorList>
    </citation>
    <scope>NUCLEOTIDE SEQUENCE</scope>
    <source>
        <strain evidence="9">PD2930</strain>
    </source>
</reference>
<accession>A0A4D6WVY6</accession>
<keyword evidence="4" id="KW-0547">Nucleotide-binding</keyword>
<dbReference type="Pfam" id="PF00004">
    <property type="entry name" value="AAA"/>
    <property type="match status" value="1"/>
</dbReference>
<comment type="similarity">
    <text evidence="6">Belongs to the AAA ATPase family. Highly divergent.</text>
</comment>
<proteinExistence type="inferred from homology"/>
<keyword evidence="3 9" id="KW-0934">Plastid</keyword>
<name>A0A4D6WVY6_9FLOR</name>
<dbReference type="InterPro" id="IPR003959">
    <property type="entry name" value="ATPase_AAA_core"/>
</dbReference>
<dbReference type="PANTHER" id="PTHR42960">
    <property type="entry name" value="YCF46 PROTEIN"/>
    <property type="match status" value="1"/>
</dbReference>
<geneLocation type="plastid" evidence="9"/>